<evidence type="ECO:0000313" key="2">
    <source>
        <dbReference type="EMBL" id="KQM08313.1"/>
    </source>
</evidence>
<keyword evidence="3" id="KW-1185">Reference proteome</keyword>
<proteinExistence type="predicted"/>
<keyword evidence="1" id="KW-0472">Membrane</keyword>
<dbReference type="EMBL" id="LIIK01000046">
    <property type="protein sequence ID" value="KQM08313.1"/>
    <property type="molecule type" value="Genomic_DNA"/>
</dbReference>
<keyword evidence="1" id="KW-1133">Transmembrane helix</keyword>
<dbReference type="STRING" id="1702214.AL399_08080"/>
<organism evidence="2 3">
    <name type="scientific">Candidatus [Bacteroides] periocalifornicus</name>
    <dbReference type="NCBI Taxonomy" id="1702214"/>
    <lineage>
        <taxon>Bacteria</taxon>
        <taxon>Pseudomonadati</taxon>
        <taxon>Bacteroidota</taxon>
    </lineage>
</organism>
<dbReference type="PATRIC" id="fig|1702214.3.peg.1484"/>
<evidence type="ECO:0008006" key="4">
    <source>
        <dbReference type="Google" id="ProtNLM"/>
    </source>
</evidence>
<dbReference type="Proteomes" id="UP000054172">
    <property type="component" value="Unassembled WGS sequence"/>
</dbReference>
<feature type="transmembrane region" description="Helical" evidence="1">
    <location>
        <begin position="58"/>
        <end position="77"/>
    </location>
</feature>
<gene>
    <name evidence="2" type="ORF">AL399_08080</name>
</gene>
<keyword evidence="1" id="KW-0812">Transmembrane</keyword>
<reference evidence="2" key="1">
    <citation type="submission" date="2015-08" db="EMBL/GenBank/DDBJ databases">
        <title>Candidatus Bacteriodes Periocalifornicus.</title>
        <authorList>
            <person name="McLean J.S."/>
            <person name="Kelley S."/>
        </authorList>
    </citation>
    <scope>NUCLEOTIDE SEQUENCE [LARGE SCALE GENOMIC DNA]</scope>
    <source>
        <strain evidence="2">12B</strain>
    </source>
</reference>
<comment type="caution">
    <text evidence="2">The sequence shown here is derived from an EMBL/GenBank/DDBJ whole genome shotgun (WGS) entry which is preliminary data.</text>
</comment>
<feature type="transmembrane region" description="Helical" evidence="1">
    <location>
        <begin position="385"/>
        <end position="406"/>
    </location>
</feature>
<feature type="transmembrane region" description="Helical" evidence="1">
    <location>
        <begin position="418"/>
        <end position="447"/>
    </location>
</feature>
<feature type="transmembrane region" description="Helical" evidence="1">
    <location>
        <begin position="199"/>
        <end position="223"/>
    </location>
</feature>
<feature type="transmembrane region" description="Helical" evidence="1">
    <location>
        <begin position="110"/>
        <end position="134"/>
    </location>
</feature>
<dbReference type="AlphaFoldDB" id="A0A0Q4B5L4"/>
<protein>
    <recommendedName>
        <fullName evidence="4">Xanthine/uracil/vitamin C permease</fullName>
    </recommendedName>
</protein>
<feature type="transmembrane region" description="Helical" evidence="1">
    <location>
        <begin position="146"/>
        <end position="163"/>
    </location>
</feature>
<name>A0A0Q4B5L4_9BACT</name>
<evidence type="ECO:0000313" key="3">
    <source>
        <dbReference type="Proteomes" id="UP000054172"/>
    </source>
</evidence>
<evidence type="ECO:0000256" key="1">
    <source>
        <dbReference type="SAM" id="Phobius"/>
    </source>
</evidence>
<feature type="transmembrane region" description="Helical" evidence="1">
    <location>
        <begin position="32"/>
        <end position="52"/>
    </location>
</feature>
<feature type="transmembrane region" description="Helical" evidence="1">
    <location>
        <begin position="84"/>
        <end position="104"/>
    </location>
</feature>
<feature type="transmembrane region" description="Helical" evidence="1">
    <location>
        <begin position="169"/>
        <end position="187"/>
    </location>
</feature>
<feature type="transmembrane region" description="Helical" evidence="1">
    <location>
        <begin position="357"/>
        <end position="379"/>
    </location>
</feature>
<accession>A0A0Q4B5L4</accession>
<feature type="transmembrane region" description="Helical" evidence="1">
    <location>
        <begin position="265"/>
        <end position="284"/>
    </location>
</feature>
<sequence>MDTNATVGKEQPYIKAGPFKVRFPFVHYRFEVADFVQGLLMCAVCLGAIPLLQDNLGMPFEVALAIVILNGFLYTWHTLLGDPVVPGWITPAIPLLVAYCLTFPEGTERMQALVAFEITLGIFSILLGITGLAGRLIKLVPSAIKSGIILGSGVYAVYMIFVGGGKFDAMPITTTICLVVTFYLLFSTGFKKLSMRSKFWGWFSNLGILPAILVAVIVAPLVMETPGATFFERMFSQFEWGFSRPDFATLWTDWVPWGTLGWPSAIKFVNAIPTVLAIYIVLFGDVVQSKALVRDADVTRPDEKIDYNPNRAHLIFGIRNTVMGCMGPDITMCGPLWAAMQVVVCERYKRGPKSMQSIFGGAASFRFGTFTGYWLLPIVTLVRPILSVALALTLVVQGFVSVRIGVQESRSFRDLGIAGVIAGVILARGSAWGLAVGIMACLLSYGFDFFKGDKEFGSLWSKKVEALNQEDLDDLDEMDKEEK</sequence>